<feature type="domain" description="NtA" evidence="2">
    <location>
        <begin position="7"/>
        <end position="130"/>
    </location>
</feature>
<comment type="caution">
    <text evidence="3">The sequence shown here is derived from an EMBL/GenBank/DDBJ whole genome shotgun (WGS) entry which is preliminary data.</text>
</comment>
<comment type="caution">
    <text evidence="1">Lacks conserved residue(s) required for the propagation of feature annotation.</text>
</comment>
<name>A0AAV4SNL0_9ARAC</name>
<sequence>MLTLQCIPARRRRSQHCREKLDQTASMVFTGTVEKLYRSRSATYRGVVKVKRVVKGDSSFSDNTVIVEGFGDPNICHSDVRERDTRIFLVTLLDNGHLRLNSSVVRVTVSNLDKAVAAVKGELRILIAFCEF</sequence>
<dbReference type="Pfam" id="PF03146">
    <property type="entry name" value="NtA"/>
    <property type="match status" value="1"/>
</dbReference>
<dbReference type="GO" id="GO:0043236">
    <property type="term" value="F:laminin binding"/>
    <property type="evidence" value="ECO:0007669"/>
    <property type="project" value="InterPro"/>
</dbReference>
<evidence type="ECO:0000313" key="4">
    <source>
        <dbReference type="Proteomes" id="UP001054837"/>
    </source>
</evidence>
<protein>
    <submittedName>
        <fullName evidence="3">NtA domain-containing protein</fullName>
    </submittedName>
</protein>
<dbReference type="AlphaFoldDB" id="A0AAV4SNL0"/>
<dbReference type="GO" id="GO:0043113">
    <property type="term" value="P:receptor clustering"/>
    <property type="evidence" value="ECO:0007669"/>
    <property type="project" value="InterPro"/>
</dbReference>
<dbReference type="EMBL" id="BPLQ01008111">
    <property type="protein sequence ID" value="GIY34904.1"/>
    <property type="molecule type" value="Genomic_DNA"/>
</dbReference>
<proteinExistence type="predicted"/>
<keyword evidence="4" id="KW-1185">Reference proteome</keyword>
<evidence type="ECO:0000256" key="1">
    <source>
        <dbReference type="PROSITE-ProRule" id="PRU00443"/>
    </source>
</evidence>
<accession>A0AAV4SNL0</accession>
<gene>
    <name evidence="3" type="primary">AVEN_232221_1</name>
    <name evidence="3" type="ORF">CDAR_522231</name>
</gene>
<evidence type="ECO:0000313" key="3">
    <source>
        <dbReference type="EMBL" id="GIY34904.1"/>
    </source>
</evidence>
<dbReference type="Gene3D" id="2.40.50.120">
    <property type="match status" value="1"/>
</dbReference>
<dbReference type="InterPro" id="IPR008993">
    <property type="entry name" value="TIMP-like_OB-fold"/>
</dbReference>
<dbReference type="PROSITE" id="PS51121">
    <property type="entry name" value="NTA"/>
    <property type="match status" value="1"/>
</dbReference>
<dbReference type="Proteomes" id="UP001054837">
    <property type="component" value="Unassembled WGS sequence"/>
</dbReference>
<reference evidence="3 4" key="1">
    <citation type="submission" date="2021-06" db="EMBL/GenBank/DDBJ databases">
        <title>Caerostris darwini draft genome.</title>
        <authorList>
            <person name="Kono N."/>
            <person name="Arakawa K."/>
        </authorList>
    </citation>
    <scope>NUCLEOTIDE SEQUENCE [LARGE SCALE GENOMIC DNA]</scope>
</reference>
<evidence type="ECO:0000259" key="2">
    <source>
        <dbReference type="PROSITE" id="PS51121"/>
    </source>
</evidence>
<organism evidence="3 4">
    <name type="scientific">Caerostris darwini</name>
    <dbReference type="NCBI Taxonomy" id="1538125"/>
    <lineage>
        <taxon>Eukaryota</taxon>
        <taxon>Metazoa</taxon>
        <taxon>Ecdysozoa</taxon>
        <taxon>Arthropoda</taxon>
        <taxon>Chelicerata</taxon>
        <taxon>Arachnida</taxon>
        <taxon>Araneae</taxon>
        <taxon>Araneomorphae</taxon>
        <taxon>Entelegynae</taxon>
        <taxon>Araneoidea</taxon>
        <taxon>Araneidae</taxon>
        <taxon>Caerostris</taxon>
    </lineage>
</organism>
<dbReference type="SUPFAM" id="SSF50242">
    <property type="entry name" value="TIMP-like"/>
    <property type="match status" value="1"/>
</dbReference>
<dbReference type="InterPro" id="IPR004850">
    <property type="entry name" value="NtA_dom"/>
</dbReference>
<dbReference type="GO" id="GO:0005886">
    <property type="term" value="C:plasma membrane"/>
    <property type="evidence" value="ECO:0007669"/>
    <property type="project" value="GOC"/>
</dbReference>